<dbReference type="InterPro" id="IPR000504">
    <property type="entry name" value="RRM_dom"/>
</dbReference>
<dbReference type="PANTHER" id="PTHR23236:SF25">
    <property type="entry name" value="RNA-BINDING PROTEIN 34"/>
    <property type="match status" value="1"/>
</dbReference>
<feature type="compositionally biased region" description="Low complexity" evidence="8">
    <location>
        <begin position="84"/>
        <end position="105"/>
    </location>
</feature>
<comment type="function">
    <text evidence="1">Involved in pre-25S rRNA processing.</text>
</comment>
<evidence type="ECO:0000256" key="3">
    <source>
        <dbReference type="ARBA" id="ARBA00007077"/>
    </source>
</evidence>
<evidence type="ECO:0000313" key="10">
    <source>
        <dbReference type="EMBL" id="KAJ8994310.1"/>
    </source>
</evidence>
<dbReference type="SMART" id="SM00360">
    <property type="entry name" value="RRM"/>
    <property type="match status" value="2"/>
</dbReference>
<feature type="compositionally biased region" description="Basic and acidic residues" evidence="8">
    <location>
        <begin position="179"/>
        <end position="191"/>
    </location>
</feature>
<comment type="subcellular location">
    <subcellularLocation>
        <location evidence="2">Nucleus</location>
        <location evidence="2">Nucleolus</location>
    </subcellularLocation>
</comment>
<organism evidence="10 11">
    <name type="scientific">Exophiala dermatitidis</name>
    <name type="common">Black yeast-like fungus</name>
    <name type="synonym">Wangiella dermatitidis</name>
    <dbReference type="NCBI Taxonomy" id="5970"/>
    <lineage>
        <taxon>Eukaryota</taxon>
        <taxon>Fungi</taxon>
        <taxon>Dikarya</taxon>
        <taxon>Ascomycota</taxon>
        <taxon>Pezizomycotina</taxon>
        <taxon>Eurotiomycetes</taxon>
        <taxon>Chaetothyriomycetidae</taxon>
        <taxon>Chaetothyriales</taxon>
        <taxon>Herpotrichiellaceae</taxon>
        <taxon>Exophiala</taxon>
    </lineage>
</organism>
<keyword evidence="6" id="KW-0539">Nucleus</keyword>
<feature type="compositionally biased region" description="Basic and acidic residues" evidence="8">
    <location>
        <begin position="124"/>
        <end position="137"/>
    </location>
</feature>
<dbReference type="InterPro" id="IPR035979">
    <property type="entry name" value="RBD_domain_sf"/>
</dbReference>
<dbReference type="EMBL" id="JAJGCB010000002">
    <property type="protein sequence ID" value="KAJ8994310.1"/>
    <property type="molecule type" value="Genomic_DNA"/>
</dbReference>
<reference evidence="10" key="1">
    <citation type="submission" date="2023-01" db="EMBL/GenBank/DDBJ databases">
        <title>Exophiala dermititidis isolated from Cystic Fibrosis Patient.</title>
        <authorList>
            <person name="Kurbessoian T."/>
            <person name="Crocker A."/>
            <person name="Murante D."/>
            <person name="Hogan D.A."/>
            <person name="Stajich J.E."/>
        </authorList>
    </citation>
    <scope>NUCLEOTIDE SEQUENCE</scope>
    <source>
        <strain evidence="10">Ex8</strain>
    </source>
</reference>
<dbReference type="GO" id="GO:0000463">
    <property type="term" value="P:maturation of LSU-rRNA from tricistronic rRNA transcript (SSU-rRNA, 5.8S rRNA, LSU-rRNA)"/>
    <property type="evidence" value="ECO:0007669"/>
    <property type="project" value="TreeGrafter"/>
</dbReference>
<feature type="compositionally biased region" description="Low complexity" evidence="8">
    <location>
        <begin position="161"/>
        <end position="173"/>
    </location>
</feature>
<evidence type="ECO:0000256" key="5">
    <source>
        <dbReference type="ARBA" id="ARBA00022884"/>
    </source>
</evidence>
<feature type="compositionally biased region" description="Basic and acidic residues" evidence="8">
    <location>
        <begin position="441"/>
        <end position="461"/>
    </location>
</feature>
<evidence type="ECO:0000256" key="2">
    <source>
        <dbReference type="ARBA" id="ARBA00004604"/>
    </source>
</evidence>
<evidence type="ECO:0000256" key="7">
    <source>
        <dbReference type="PROSITE-ProRule" id="PRU00176"/>
    </source>
</evidence>
<feature type="region of interest" description="Disordered" evidence="8">
    <location>
        <begin position="331"/>
        <end position="356"/>
    </location>
</feature>
<evidence type="ECO:0000256" key="6">
    <source>
        <dbReference type="ARBA" id="ARBA00023242"/>
    </source>
</evidence>
<dbReference type="SUPFAM" id="SSF54928">
    <property type="entry name" value="RNA-binding domain, RBD"/>
    <property type="match status" value="2"/>
</dbReference>
<sequence>MLVTFIMGKRKQADSQSGTSATTPILAKDAAIDPSLASLFASSAGPVKVPARAVSSTKPAPVRREAASDDETSSGEDDEDDSQSSDTSPDGAAEASIAALAASTAERPRKRRRMADAEDLEASYFHRLEREEERELQKSAAKTENTEGDSSSEEEEEDGDATSSSDSDDTSTGQPAVDEIPRHEIFDKKLNNADKSKRTVFLGNVSTDAIKLKRAKKILSRHLRSALKTPAQGPRLGKLESLRFRSTAYHSDAGPKKATFAKKELMDETTPSTNAYAVFTTEEAAKHVAKKLNGSVVLDRHLRVDYMGKPAEIDHRRCIFVGNLSFVSKETAGNDEDDEAKRRRAAAKEPADPEEGLWRTFSKVGKVESVRVVRDQETRVSKGIAYVQFESENSVEGALLMNDKKFPPMLPRKLRVMRARRMPSKSKPPTAGSKSRFPGAGRDRRSSGPDRKAGFVFEGHRASSTSKGTTGGHKKRHKKRPTTRSSRRGAAFKAAGGKKKSEGKS</sequence>
<gene>
    <name evidence="10" type="primary">NOP12</name>
    <name evidence="10" type="ORF">HRR80_001032</name>
</gene>
<dbReference type="GO" id="GO:0005730">
    <property type="term" value="C:nucleolus"/>
    <property type="evidence" value="ECO:0007669"/>
    <property type="project" value="UniProtKB-SubCell"/>
</dbReference>
<evidence type="ECO:0000256" key="4">
    <source>
        <dbReference type="ARBA" id="ARBA00015520"/>
    </source>
</evidence>
<dbReference type="InterPro" id="IPR012677">
    <property type="entry name" value="Nucleotide-bd_a/b_plait_sf"/>
</dbReference>
<evidence type="ECO:0000256" key="1">
    <source>
        <dbReference type="ARBA" id="ARBA00002475"/>
    </source>
</evidence>
<name>A0AAN6EZ01_EXODE</name>
<feature type="region of interest" description="Disordered" evidence="8">
    <location>
        <begin position="420"/>
        <end position="505"/>
    </location>
</feature>
<dbReference type="GO" id="GO:0019843">
    <property type="term" value="F:rRNA binding"/>
    <property type="evidence" value="ECO:0007669"/>
    <property type="project" value="TreeGrafter"/>
</dbReference>
<feature type="domain" description="RRM" evidence="9">
    <location>
        <begin position="317"/>
        <end position="421"/>
    </location>
</feature>
<feature type="region of interest" description="Disordered" evidence="8">
    <location>
        <begin position="1"/>
        <end position="21"/>
    </location>
</feature>
<feature type="region of interest" description="Disordered" evidence="8">
    <location>
        <begin position="42"/>
        <end position="191"/>
    </location>
</feature>
<feature type="compositionally biased region" description="Basic residues" evidence="8">
    <location>
        <begin position="472"/>
        <end position="487"/>
    </location>
</feature>
<accession>A0AAN6EZ01</accession>
<proteinExistence type="inferred from homology"/>
<protein>
    <recommendedName>
        <fullName evidence="4">Nucleolar protein 12</fullName>
    </recommendedName>
</protein>
<dbReference type="PROSITE" id="PS50102">
    <property type="entry name" value="RRM"/>
    <property type="match status" value="2"/>
</dbReference>
<dbReference type="Pfam" id="PF00076">
    <property type="entry name" value="RRM_1"/>
    <property type="match status" value="1"/>
</dbReference>
<feature type="compositionally biased region" description="Acidic residues" evidence="8">
    <location>
        <begin position="68"/>
        <end position="83"/>
    </location>
</feature>
<dbReference type="Proteomes" id="UP001161757">
    <property type="component" value="Unassembled WGS sequence"/>
</dbReference>
<keyword evidence="5 7" id="KW-0694">RNA-binding</keyword>
<dbReference type="Gene3D" id="3.30.70.330">
    <property type="match status" value="2"/>
</dbReference>
<evidence type="ECO:0000259" key="9">
    <source>
        <dbReference type="PROSITE" id="PS50102"/>
    </source>
</evidence>
<feature type="compositionally biased region" description="Acidic residues" evidence="8">
    <location>
        <begin position="146"/>
        <end position="160"/>
    </location>
</feature>
<comment type="similarity">
    <text evidence="3">Belongs to the RRM RBM34 family.</text>
</comment>
<evidence type="ECO:0000313" key="11">
    <source>
        <dbReference type="Proteomes" id="UP001161757"/>
    </source>
</evidence>
<comment type="caution">
    <text evidence="10">The sequence shown here is derived from an EMBL/GenBank/DDBJ whole genome shotgun (WGS) entry which is preliminary data.</text>
</comment>
<feature type="domain" description="RRM" evidence="9">
    <location>
        <begin position="198"/>
        <end position="309"/>
    </location>
</feature>
<dbReference type="AlphaFoldDB" id="A0AAN6EZ01"/>
<evidence type="ECO:0000256" key="8">
    <source>
        <dbReference type="SAM" id="MobiDB-lite"/>
    </source>
</evidence>
<dbReference type="PANTHER" id="PTHR23236">
    <property type="entry name" value="EUKARYOTIC TRANSLATION INITIATION FACTOR 4B/4H"/>
    <property type="match status" value="1"/>
</dbReference>